<accession>A0A2W5N9Q1</accession>
<protein>
    <submittedName>
        <fullName evidence="1">Uncharacterized protein</fullName>
    </submittedName>
</protein>
<reference evidence="1 2" key="1">
    <citation type="submission" date="2017-08" db="EMBL/GenBank/DDBJ databases">
        <title>Infants hospitalized years apart are colonized by the same room-sourced microbial strains.</title>
        <authorList>
            <person name="Brooks B."/>
            <person name="Olm M.R."/>
            <person name="Firek B.A."/>
            <person name="Baker R."/>
            <person name="Thomas B.C."/>
            <person name="Morowitz M.J."/>
            <person name="Banfield J.F."/>
        </authorList>
    </citation>
    <scope>NUCLEOTIDE SEQUENCE [LARGE SCALE GENOMIC DNA]</scope>
    <source>
        <strain evidence="1">S2_005_002_R2_33</strain>
    </source>
</reference>
<comment type="caution">
    <text evidence="1">The sequence shown here is derived from an EMBL/GenBank/DDBJ whole genome shotgun (WGS) entry which is preliminary data.</text>
</comment>
<dbReference type="EMBL" id="QFPX01000044">
    <property type="protein sequence ID" value="PZQ50216.1"/>
    <property type="molecule type" value="Genomic_DNA"/>
</dbReference>
<proteinExistence type="predicted"/>
<evidence type="ECO:0000313" key="2">
    <source>
        <dbReference type="Proteomes" id="UP000249082"/>
    </source>
</evidence>
<dbReference type="AlphaFoldDB" id="A0A2W5N9Q1"/>
<evidence type="ECO:0000313" key="1">
    <source>
        <dbReference type="EMBL" id="PZQ50216.1"/>
    </source>
</evidence>
<dbReference type="Proteomes" id="UP000249082">
    <property type="component" value="Unassembled WGS sequence"/>
</dbReference>
<sequence length="64" mass="7310">MADRFRISTFGRPRTPWRDSIQDATDDAIELGLASWDESRREWYLAVPVALQVEQGKSRDQASG</sequence>
<name>A0A2W5N9Q1_9SPHN</name>
<organism evidence="1 2">
    <name type="scientific">Novosphingobium pentaromativorans</name>
    <dbReference type="NCBI Taxonomy" id="205844"/>
    <lineage>
        <taxon>Bacteria</taxon>
        <taxon>Pseudomonadati</taxon>
        <taxon>Pseudomonadota</taxon>
        <taxon>Alphaproteobacteria</taxon>
        <taxon>Sphingomonadales</taxon>
        <taxon>Sphingomonadaceae</taxon>
        <taxon>Novosphingobium</taxon>
    </lineage>
</organism>
<gene>
    <name evidence="1" type="ORF">DI555_23265</name>
</gene>